<evidence type="ECO:0000313" key="1">
    <source>
        <dbReference type="EMBL" id="PKF68566.1"/>
    </source>
</evidence>
<sequence length="79" mass="8333">MEWYDANPEEVPDFPDPLDLLSEELQGSLDTALDALPTIAARRGAAVGASAPLGARLAPLVAGRYRAALAGHHQEKRAA</sequence>
<comment type="caution">
    <text evidence="1">The sequence shown here is derived from an EMBL/GenBank/DDBJ whole genome shotgun (WGS) entry which is preliminary data.</text>
</comment>
<dbReference type="Proteomes" id="UP000233249">
    <property type="component" value="Unassembled WGS sequence"/>
</dbReference>
<proteinExistence type="predicted"/>
<reference evidence="1 2" key="1">
    <citation type="submission" date="2017-12" db="EMBL/GenBank/DDBJ databases">
        <title>Corynebacterium mastitidis 16-1433 Genome.</title>
        <authorList>
            <person name="Gulvik C.A."/>
        </authorList>
    </citation>
    <scope>NUCLEOTIDE SEQUENCE [LARGE SCALE GENOMIC DNA]</scope>
    <source>
        <strain evidence="1 2">16-1433</strain>
    </source>
</reference>
<dbReference type="EMBL" id="PJAF01000016">
    <property type="protein sequence ID" value="PKF68566.1"/>
    <property type="molecule type" value="Genomic_DNA"/>
</dbReference>
<name>A0A2N0X779_9CORY</name>
<dbReference type="AlphaFoldDB" id="A0A2N0X779"/>
<gene>
    <name evidence="1" type="ORF">CXB45_06645</name>
</gene>
<organism evidence="1 2">
    <name type="scientific">Corynebacterium mastitidis</name>
    <dbReference type="NCBI Taxonomy" id="161890"/>
    <lineage>
        <taxon>Bacteria</taxon>
        <taxon>Bacillati</taxon>
        <taxon>Actinomycetota</taxon>
        <taxon>Actinomycetes</taxon>
        <taxon>Mycobacteriales</taxon>
        <taxon>Corynebacteriaceae</taxon>
        <taxon>Corynebacterium</taxon>
    </lineage>
</organism>
<accession>A0A2N0X779</accession>
<evidence type="ECO:0000313" key="2">
    <source>
        <dbReference type="Proteomes" id="UP000233249"/>
    </source>
</evidence>
<protein>
    <submittedName>
        <fullName evidence="1">Uncharacterized protein</fullName>
    </submittedName>
</protein>